<protein>
    <submittedName>
        <fullName evidence="1">Cytoplasmic protein</fullName>
    </submittedName>
</protein>
<evidence type="ECO:0000313" key="2">
    <source>
        <dbReference type="Proteomes" id="UP001372526"/>
    </source>
</evidence>
<keyword evidence="2" id="KW-1185">Reference proteome</keyword>
<sequence>MERHFKEAHHFCSKNRKDLEKDIICGCFYCLKIFIPTEIDEWWDDEDTAVCPYCGIDSVIGESSGFPITKLFLKGMHKEWF</sequence>
<comment type="caution">
    <text evidence="1">The sequence shown here is derived from an EMBL/GenBank/DDBJ whole genome shotgun (WGS) entry which is preliminary data.</text>
</comment>
<accession>A0ABU8FDS5</accession>
<gene>
    <name evidence="1" type="ORF">WAZ07_05775</name>
</gene>
<name>A0ABU8FDS5_9BACI</name>
<evidence type="ECO:0000313" key="1">
    <source>
        <dbReference type="EMBL" id="MEI4800843.1"/>
    </source>
</evidence>
<dbReference type="RefSeq" id="WP_090912454.1">
    <property type="nucleotide sequence ID" value="NZ_JBAWSX010000002.1"/>
</dbReference>
<dbReference type="Proteomes" id="UP001372526">
    <property type="component" value="Unassembled WGS sequence"/>
</dbReference>
<reference evidence="1 2" key="1">
    <citation type="submission" date="2024-01" db="EMBL/GenBank/DDBJ databases">
        <title>Seven novel Bacillus-like species.</title>
        <authorList>
            <person name="Liu G."/>
        </authorList>
    </citation>
    <scope>NUCLEOTIDE SEQUENCE [LARGE SCALE GENOMIC DNA]</scope>
    <source>
        <strain evidence="1 2">FJAT-51639</strain>
    </source>
</reference>
<dbReference type="EMBL" id="JBAWSX010000002">
    <property type="protein sequence ID" value="MEI4800843.1"/>
    <property type="molecule type" value="Genomic_DNA"/>
</dbReference>
<proteinExistence type="predicted"/>
<organism evidence="1 2">
    <name type="scientific">Bacillus bruguierae</name>
    <dbReference type="NCBI Taxonomy" id="3127667"/>
    <lineage>
        <taxon>Bacteria</taxon>
        <taxon>Bacillati</taxon>
        <taxon>Bacillota</taxon>
        <taxon>Bacilli</taxon>
        <taxon>Bacillales</taxon>
        <taxon>Bacillaceae</taxon>
        <taxon>Bacillus</taxon>
    </lineage>
</organism>